<organism evidence="12 13">
    <name type="scientific">Psychrobacter aestuarii</name>
    <dbReference type="NCBI Taxonomy" id="556327"/>
    <lineage>
        <taxon>Bacteria</taxon>
        <taxon>Pseudomonadati</taxon>
        <taxon>Pseudomonadota</taxon>
        <taxon>Gammaproteobacteria</taxon>
        <taxon>Moraxellales</taxon>
        <taxon>Moraxellaceae</taxon>
        <taxon>Psychrobacter</taxon>
    </lineage>
</organism>
<dbReference type="NCBIfam" id="TIGR00966">
    <property type="entry name" value="transloc_SecF"/>
    <property type="match status" value="1"/>
</dbReference>
<comment type="function">
    <text evidence="9">Part of the Sec protein translocase complex. Interacts with the SecYEG preprotein conducting channel. SecDF uses the proton motive force (PMF) to complete protein translocation after the ATP-dependent function of SecA.</text>
</comment>
<dbReference type="RefSeq" id="WP_201505341.1">
    <property type="nucleotide sequence ID" value="NZ_BAAAFR010000005.1"/>
</dbReference>
<dbReference type="NCBIfam" id="TIGR00916">
    <property type="entry name" value="2A0604s01"/>
    <property type="match status" value="1"/>
</dbReference>
<feature type="transmembrane region" description="Helical" evidence="9">
    <location>
        <begin position="263"/>
        <end position="284"/>
    </location>
</feature>
<feature type="transmembrane region" description="Helical" evidence="9">
    <location>
        <begin position="236"/>
        <end position="257"/>
    </location>
</feature>
<keyword evidence="8 9" id="KW-0472">Membrane</keyword>
<keyword evidence="13" id="KW-1185">Reference proteome</keyword>
<dbReference type="Pfam" id="PF07549">
    <property type="entry name" value="Sec_GG"/>
    <property type="match status" value="1"/>
</dbReference>
<dbReference type="InterPro" id="IPR022813">
    <property type="entry name" value="SecD/SecF_arch_bac"/>
</dbReference>
<dbReference type="InterPro" id="IPR055344">
    <property type="entry name" value="SecD_SecF_C_bact"/>
</dbReference>
<evidence type="ECO:0000256" key="9">
    <source>
        <dbReference type="HAMAP-Rule" id="MF_01464"/>
    </source>
</evidence>
<keyword evidence="4 9" id="KW-0812">Transmembrane</keyword>
<evidence type="ECO:0000313" key="12">
    <source>
        <dbReference type="EMBL" id="GAA0319633.1"/>
    </source>
</evidence>
<dbReference type="HAMAP" id="MF_01464_B">
    <property type="entry name" value="SecF_B"/>
    <property type="match status" value="1"/>
</dbReference>
<evidence type="ECO:0000256" key="2">
    <source>
        <dbReference type="ARBA" id="ARBA00022448"/>
    </source>
</evidence>
<keyword evidence="3 9" id="KW-1003">Cell membrane</keyword>
<keyword evidence="7 9" id="KW-0811">Translocation</keyword>
<name>A0ABN0VX97_9GAMM</name>
<evidence type="ECO:0000256" key="3">
    <source>
        <dbReference type="ARBA" id="ARBA00022475"/>
    </source>
</evidence>
<feature type="transmembrane region" description="Helical" evidence="9">
    <location>
        <begin position="314"/>
        <end position="331"/>
    </location>
</feature>
<sequence>MAIEQKNPNEQGNTRTTAEGAPEPRRRRKKPRRNGKGSNQAANANLAAAERSAVANTNTADTFDSADEAAANAEGGIKAIGEQRLIPFMKIEKPMALVSFLLIVGSIIAIAVNGLNLGLDFTGGVSADITYEQPVEQNTVVDALANDGFEDAVVQYLGKRNELLVRLPPQSDNVDGLSVSLDQALDLPSNNATISNVNIIGSQVGNEVYFSSVMSLGLALLCMLGYVAFRFQFKLALGAVVALFHDTIVTLGVFALFGFPFDLTVLAAILALIGYSLNDTIVVYDRIRENFRRVRGISPRQILDLSLTETLRRTIMTVSTVLLVVLAMLFLGGDGLYWFSVALFIGLLAGTYSSVYIASSIPLRMGLSRDDFVVKVKPEFEEEIINFNDPKMYD</sequence>
<feature type="transmembrane region" description="Helical" evidence="9">
    <location>
        <begin position="337"/>
        <end position="359"/>
    </location>
</feature>
<evidence type="ECO:0000256" key="8">
    <source>
        <dbReference type="ARBA" id="ARBA00023136"/>
    </source>
</evidence>
<dbReference type="Gene3D" id="1.20.1640.10">
    <property type="entry name" value="Multidrug efflux transporter AcrB transmembrane domain"/>
    <property type="match status" value="1"/>
</dbReference>
<evidence type="ECO:0000256" key="6">
    <source>
        <dbReference type="ARBA" id="ARBA00022989"/>
    </source>
</evidence>
<protein>
    <recommendedName>
        <fullName evidence="9">Protein-export membrane protein SecF</fullName>
    </recommendedName>
</protein>
<feature type="region of interest" description="Disordered" evidence="10">
    <location>
        <begin position="1"/>
        <end position="53"/>
    </location>
</feature>
<feature type="domain" description="Protein export membrane protein SecD/SecF C-terminal" evidence="11">
    <location>
        <begin position="190"/>
        <end position="365"/>
    </location>
</feature>
<feature type="compositionally biased region" description="Basic residues" evidence="10">
    <location>
        <begin position="25"/>
        <end position="35"/>
    </location>
</feature>
<proteinExistence type="inferred from homology"/>
<dbReference type="Pfam" id="PF02355">
    <property type="entry name" value="SecD_SecF_C"/>
    <property type="match status" value="1"/>
</dbReference>
<evidence type="ECO:0000256" key="4">
    <source>
        <dbReference type="ARBA" id="ARBA00022692"/>
    </source>
</evidence>
<dbReference type="InterPro" id="IPR022646">
    <property type="entry name" value="SecD/SecF_CS"/>
</dbReference>
<dbReference type="PANTHER" id="PTHR30081">
    <property type="entry name" value="PROTEIN-EXPORT MEMBRANE PROTEIN SEC"/>
    <property type="match status" value="1"/>
</dbReference>
<dbReference type="InterPro" id="IPR048634">
    <property type="entry name" value="SecD_SecF_C"/>
</dbReference>
<feature type="transmembrane region" description="Helical" evidence="9">
    <location>
        <begin position="94"/>
        <end position="112"/>
    </location>
</feature>
<dbReference type="InterPro" id="IPR022645">
    <property type="entry name" value="SecD/SecF_bac"/>
</dbReference>
<accession>A0ABN0VX97</accession>
<evidence type="ECO:0000256" key="7">
    <source>
        <dbReference type="ARBA" id="ARBA00023010"/>
    </source>
</evidence>
<comment type="subcellular location">
    <subcellularLocation>
        <location evidence="1 9">Cell membrane</location>
        <topology evidence="1 9">Multi-pass membrane protein</topology>
    </subcellularLocation>
</comment>
<comment type="similarity">
    <text evidence="9">Belongs to the SecD/SecF family. SecF subfamily.</text>
</comment>
<reference evidence="12 13" key="1">
    <citation type="journal article" date="2019" name="Int. J. Syst. Evol. Microbiol.">
        <title>The Global Catalogue of Microorganisms (GCM) 10K type strain sequencing project: providing services to taxonomists for standard genome sequencing and annotation.</title>
        <authorList>
            <consortium name="The Broad Institute Genomics Platform"/>
            <consortium name="The Broad Institute Genome Sequencing Center for Infectious Disease"/>
            <person name="Wu L."/>
            <person name="Ma J."/>
        </authorList>
    </citation>
    <scope>NUCLEOTIDE SEQUENCE [LARGE SCALE GENOMIC DNA]</scope>
    <source>
        <strain evidence="12 13">JCM 16343</strain>
    </source>
</reference>
<dbReference type="EMBL" id="BAAAFR010000005">
    <property type="protein sequence ID" value="GAA0319633.1"/>
    <property type="molecule type" value="Genomic_DNA"/>
</dbReference>
<dbReference type="SUPFAM" id="SSF82866">
    <property type="entry name" value="Multidrug efflux transporter AcrB transmembrane domain"/>
    <property type="match status" value="1"/>
</dbReference>
<keyword evidence="2 9" id="KW-0813">Transport</keyword>
<feature type="compositionally biased region" description="Low complexity" evidence="10">
    <location>
        <begin position="39"/>
        <end position="53"/>
    </location>
</feature>
<feature type="transmembrane region" description="Helical" evidence="9">
    <location>
        <begin position="208"/>
        <end position="229"/>
    </location>
</feature>
<evidence type="ECO:0000256" key="1">
    <source>
        <dbReference type="ARBA" id="ARBA00004651"/>
    </source>
</evidence>
<dbReference type="PANTHER" id="PTHR30081:SF8">
    <property type="entry name" value="PROTEIN TRANSLOCASE SUBUNIT SECF"/>
    <property type="match status" value="1"/>
</dbReference>
<dbReference type="Proteomes" id="UP001501787">
    <property type="component" value="Unassembled WGS sequence"/>
</dbReference>
<gene>
    <name evidence="9 12" type="primary">secF</name>
    <name evidence="12" type="ORF">GCM10009129_16650</name>
</gene>
<keyword evidence="6 9" id="KW-1133">Transmembrane helix</keyword>
<dbReference type="PRINTS" id="PR01755">
    <property type="entry name" value="SECFTRNLCASE"/>
</dbReference>
<feature type="compositionally biased region" description="Polar residues" evidence="10">
    <location>
        <begin position="1"/>
        <end position="17"/>
    </location>
</feature>
<evidence type="ECO:0000256" key="5">
    <source>
        <dbReference type="ARBA" id="ARBA00022927"/>
    </source>
</evidence>
<evidence type="ECO:0000256" key="10">
    <source>
        <dbReference type="SAM" id="MobiDB-lite"/>
    </source>
</evidence>
<dbReference type="InterPro" id="IPR005665">
    <property type="entry name" value="SecF_bac"/>
</dbReference>
<evidence type="ECO:0000313" key="13">
    <source>
        <dbReference type="Proteomes" id="UP001501787"/>
    </source>
</evidence>
<comment type="caution">
    <text evidence="12">The sequence shown here is derived from an EMBL/GenBank/DDBJ whole genome shotgun (WGS) entry which is preliminary data.</text>
</comment>
<keyword evidence="5 9" id="KW-0653">Protein transport</keyword>
<evidence type="ECO:0000259" key="11">
    <source>
        <dbReference type="Pfam" id="PF02355"/>
    </source>
</evidence>
<comment type="subunit">
    <text evidence="9">Forms a complex with SecD. Part of the essential Sec protein translocation apparatus which comprises SecA, SecYEG and auxiliary proteins SecDF-YajC and YidC.</text>
</comment>